<comment type="caution">
    <text evidence="1">The sequence shown here is derived from an EMBL/GenBank/DDBJ whole genome shotgun (WGS) entry which is preliminary data.</text>
</comment>
<proteinExistence type="predicted"/>
<organism evidence="1 2">
    <name type="scientific">Naganishia vaughanmartiniae</name>
    <dbReference type="NCBI Taxonomy" id="1424756"/>
    <lineage>
        <taxon>Eukaryota</taxon>
        <taxon>Fungi</taxon>
        <taxon>Dikarya</taxon>
        <taxon>Basidiomycota</taxon>
        <taxon>Agaricomycotina</taxon>
        <taxon>Tremellomycetes</taxon>
        <taxon>Filobasidiales</taxon>
        <taxon>Filobasidiaceae</taxon>
        <taxon>Naganishia</taxon>
    </lineage>
</organism>
<reference evidence="1" key="1">
    <citation type="submission" date="2023-04" db="EMBL/GenBank/DDBJ databases">
        <title>Draft Genome sequencing of Naganishia species isolated from polar environments using Oxford Nanopore Technology.</title>
        <authorList>
            <person name="Leo P."/>
            <person name="Venkateswaran K."/>
        </authorList>
    </citation>
    <scope>NUCLEOTIDE SEQUENCE</scope>
    <source>
        <strain evidence="1">MNA-CCFEE 5425</strain>
    </source>
</reference>
<gene>
    <name evidence="1" type="ORF">QFC22_001863</name>
</gene>
<name>A0ACC2XEH3_9TREE</name>
<evidence type="ECO:0000313" key="2">
    <source>
        <dbReference type="Proteomes" id="UP001243375"/>
    </source>
</evidence>
<keyword evidence="2" id="KW-1185">Reference proteome</keyword>
<dbReference type="EMBL" id="JASBWU010000004">
    <property type="protein sequence ID" value="KAJ9122438.1"/>
    <property type="molecule type" value="Genomic_DNA"/>
</dbReference>
<dbReference type="Proteomes" id="UP001243375">
    <property type="component" value="Unassembled WGS sequence"/>
</dbReference>
<evidence type="ECO:0000313" key="1">
    <source>
        <dbReference type="EMBL" id="KAJ9122438.1"/>
    </source>
</evidence>
<sequence>MAAANLLSSSPSSSITPLHPLPPVAMPMVSRARTRAVEFREVNVVDDILQSEADEIVFSPANTSNDAENSPQKRSIDATPGTNRSGVKRLRKEEEARKNMLRGTDIGKEKRQGGVKVLPKGQDVVQLPINRKGGSPAWSPIPYEEALQMQKDWRKNRWCMDKICNEYIGDRQFERSSGVAATTILDWREKVLQAYTALVEPYLIATSQVKNGKMTGAMLAYSMIDAIIGVADAEKLKEVVARVTTQVHERPDSWYCNLTLMSIARKALGERENRLIC</sequence>
<protein>
    <submittedName>
        <fullName evidence="1">Uncharacterized protein</fullName>
    </submittedName>
</protein>
<accession>A0ACC2XEH3</accession>